<evidence type="ECO:0000313" key="3">
    <source>
        <dbReference type="Proteomes" id="UP000037904"/>
    </source>
</evidence>
<reference evidence="2 3" key="1">
    <citation type="submission" date="2015-04" db="EMBL/GenBank/DDBJ databases">
        <title>The draft genome sequence of Fusarium langsethiae, a T-2/HT-2 mycotoxin producer.</title>
        <authorList>
            <person name="Lysoe E."/>
            <person name="Divon H.H."/>
            <person name="Terzi V."/>
            <person name="Orru L."/>
            <person name="Lamontanara A."/>
            <person name="Kolseth A.-K."/>
            <person name="Frandsen R.J."/>
            <person name="Nielsen K."/>
            <person name="Thrane U."/>
        </authorList>
    </citation>
    <scope>NUCLEOTIDE SEQUENCE [LARGE SCALE GENOMIC DNA]</scope>
    <source>
        <strain evidence="2 3">Fl201059</strain>
    </source>
</reference>
<gene>
    <name evidence="2" type="ORF">FLAG1_10253</name>
</gene>
<organism evidence="2 3">
    <name type="scientific">Fusarium langsethiae</name>
    <dbReference type="NCBI Taxonomy" id="179993"/>
    <lineage>
        <taxon>Eukaryota</taxon>
        <taxon>Fungi</taxon>
        <taxon>Dikarya</taxon>
        <taxon>Ascomycota</taxon>
        <taxon>Pezizomycotina</taxon>
        <taxon>Sordariomycetes</taxon>
        <taxon>Hypocreomycetidae</taxon>
        <taxon>Hypocreales</taxon>
        <taxon>Nectriaceae</taxon>
        <taxon>Fusarium</taxon>
    </lineage>
</organism>
<dbReference type="EMBL" id="JXCE01000509">
    <property type="protein sequence ID" value="KPA36955.1"/>
    <property type="molecule type" value="Genomic_DNA"/>
</dbReference>
<comment type="caution">
    <text evidence="2">The sequence shown here is derived from an EMBL/GenBank/DDBJ whole genome shotgun (WGS) entry which is preliminary data.</text>
</comment>
<sequence>MIQRFPSYCKLDNSPTSPFSFILQLTFFYTIMAMALSPRDAIAISDIERYDSFMAEVDGSQFLDMHFDNTGVKIDVYEYPSSTLFRSAHFEPSPKADSYFEQQKAHADEILGEQLRE</sequence>
<protein>
    <submittedName>
        <fullName evidence="2">Uncharacterized protein</fullName>
    </submittedName>
</protein>
<keyword evidence="1" id="KW-0812">Transmembrane</keyword>
<keyword evidence="3" id="KW-1185">Reference proteome</keyword>
<feature type="transmembrane region" description="Helical" evidence="1">
    <location>
        <begin position="20"/>
        <end position="37"/>
    </location>
</feature>
<evidence type="ECO:0000256" key="1">
    <source>
        <dbReference type="SAM" id="Phobius"/>
    </source>
</evidence>
<proteinExistence type="predicted"/>
<name>A0A0N0V5E7_FUSLA</name>
<keyword evidence="1" id="KW-1133">Transmembrane helix</keyword>
<accession>A0A0N0V5E7</accession>
<dbReference type="Proteomes" id="UP000037904">
    <property type="component" value="Unassembled WGS sequence"/>
</dbReference>
<keyword evidence="1" id="KW-0472">Membrane</keyword>
<evidence type="ECO:0000313" key="2">
    <source>
        <dbReference type="EMBL" id="KPA36955.1"/>
    </source>
</evidence>
<dbReference type="AlphaFoldDB" id="A0A0N0V5E7"/>